<accession>A0AAJ6CRQ9</accession>
<dbReference type="RefSeq" id="WP_342823231.1">
    <property type="nucleotide sequence ID" value="NZ_CP046146.1"/>
</dbReference>
<reference evidence="4 5" key="1">
    <citation type="submission" date="2019-11" db="EMBL/GenBank/DDBJ databases">
        <authorList>
            <person name="Cho J.-C."/>
        </authorList>
    </citation>
    <scope>NUCLEOTIDE SEQUENCE [LARGE SCALE GENOMIC DNA]</scope>
    <source>
        <strain evidence="3 4">JH1073</strain>
        <strain evidence="2 5">JH702</strain>
    </source>
</reference>
<keyword evidence="4" id="KW-1185">Reference proteome</keyword>
<dbReference type="EMBL" id="CP046147">
    <property type="protein sequence ID" value="WFG39486.1"/>
    <property type="molecule type" value="Genomic_DNA"/>
</dbReference>
<reference evidence="4" key="3">
    <citation type="submission" date="2023-06" db="EMBL/GenBank/DDBJ databases">
        <title>Pangenomics reveal diversification of enzyme families and niche specialization in globally abundant SAR202 bacteria.</title>
        <authorList>
            <person name="Saw J.H.W."/>
        </authorList>
    </citation>
    <scope>NUCLEOTIDE SEQUENCE [LARGE SCALE GENOMIC DNA]</scope>
    <source>
        <strain evidence="4">JH1073</strain>
    </source>
</reference>
<feature type="domain" description="Glutaredoxin" evidence="1">
    <location>
        <begin position="1"/>
        <end position="44"/>
    </location>
</feature>
<gene>
    <name evidence="2" type="ORF">GKO46_01680</name>
    <name evidence="3" type="ORF">GKO48_07590</name>
</gene>
<evidence type="ECO:0000313" key="3">
    <source>
        <dbReference type="EMBL" id="WFG39486.1"/>
    </source>
</evidence>
<dbReference type="Gene3D" id="3.40.30.10">
    <property type="entry name" value="Glutaredoxin"/>
    <property type="match status" value="1"/>
</dbReference>
<evidence type="ECO:0000259" key="1">
    <source>
        <dbReference type="Pfam" id="PF00462"/>
    </source>
</evidence>
<name>A0AAJ6CRQ9_9CHLR</name>
<reference evidence="3" key="2">
    <citation type="journal article" date="2023" name="Nat. Commun.">
        <title>Cultivation of marine bacteria of the SAR202 clade.</title>
        <authorList>
            <person name="Lim Y."/>
            <person name="Seo J.H."/>
            <person name="Giovannoni S.J."/>
            <person name="Kang I."/>
            <person name="Cho J.C."/>
        </authorList>
    </citation>
    <scope>NUCLEOTIDE SEQUENCE</scope>
    <source>
        <strain evidence="3">JH1073</strain>
    </source>
</reference>
<dbReference type="CDD" id="cd02976">
    <property type="entry name" value="NrdH"/>
    <property type="match status" value="1"/>
</dbReference>
<dbReference type="AlphaFoldDB" id="A0AAJ6CRQ9"/>
<dbReference type="InterPro" id="IPR002109">
    <property type="entry name" value="Glutaredoxin"/>
</dbReference>
<proteinExistence type="predicted"/>
<evidence type="ECO:0000313" key="4">
    <source>
        <dbReference type="Proteomes" id="UP001219901"/>
    </source>
</evidence>
<dbReference type="InterPro" id="IPR036249">
    <property type="entry name" value="Thioredoxin-like_sf"/>
</dbReference>
<organism evidence="3 4">
    <name type="scientific">Candidatus Lucifugimonas marina</name>
    <dbReference type="NCBI Taxonomy" id="3038979"/>
    <lineage>
        <taxon>Bacteria</taxon>
        <taxon>Bacillati</taxon>
        <taxon>Chloroflexota</taxon>
        <taxon>Dehalococcoidia</taxon>
        <taxon>SAR202 cluster</taxon>
        <taxon>Candidatus Lucifugimonadales</taxon>
        <taxon>Candidatus Lucifugimonadaceae</taxon>
        <taxon>Candidatus Lucifugimonas</taxon>
    </lineage>
</organism>
<sequence length="62" mass="6701">MVKGFLSLRNVEYIVKNVSTDLEGRAELLAMGFDSTPVVVIGDHQLPGFDAEAIDHALASLE</sequence>
<dbReference type="SUPFAM" id="SSF52833">
    <property type="entry name" value="Thioredoxin-like"/>
    <property type="match status" value="1"/>
</dbReference>
<protein>
    <submittedName>
        <fullName evidence="3">Glutaredoxin family protein</fullName>
    </submittedName>
</protein>
<dbReference type="Pfam" id="PF00462">
    <property type="entry name" value="Glutaredoxin"/>
    <property type="match status" value="1"/>
</dbReference>
<evidence type="ECO:0000313" key="5">
    <source>
        <dbReference type="Proteomes" id="UP001321249"/>
    </source>
</evidence>
<evidence type="ECO:0000313" key="2">
    <source>
        <dbReference type="EMBL" id="MDG0865782.1"/>
    </source>
</evidence>
<dbReference type="EMBL" id="WMBE01000001">
    <property type="protein sequence ID" value="MDG0865782.1"/>
    <property type="molecule type" value="Genomic_DNA"/>
</dbReference>
<dbReference type="Proteomes" id="UP001321249">
    <property type="component" value="Unassembled WGS sequence"/>
</dbReference>
<dbReference type="Proteomes" id="UP001219901">
    <property type="component" value="Chromosome"/>
</dbReference>